<keyword evidence="3" id="KW-1015">Disulfide bond</keyword>
<dbReference type="InterPro" id="IPR013766">
    <property type="entry name" value="Thioredoxin_domain"/>
</dbReference>
<evidence type="ECO:0000313" key="6">
    <source>
        <dbReference type="EMBL" id="NER16515.1"/>
    </source>
</evidence>
<dbReference type="InterPro" id="IPR000866">
    <property type="entry name" value="AhpC/TSA"/>
</dbReference>
<comment type="caution">
    <text evidence="6">The sequence shown here is derived from an EMBL/GenBank/DDBJ whole genome shotgun (WGS) entry which is preliminary data.</text>
</comment>
<evidence type="ECO:0000256" key="3">
    <source>
        <dbReference type="ARBA" id="ARBA00023157"/>
    </source>
</evidence>
<keyword evidence="2" id="KW-0201">Cytochrome c-type biogenesis</keyword>
<dbReference type="RefSeq" id="WP_164029787.1">
    <property type="nucleotide sequence ID" value="NZ_JAABOQ010000002.1"/>
</dbReference>
<feature type="domain" description="Thioredoxin" evidence="5">
    <location>
        <begin position="231"/>
        <end position="373"/>
    </location>
</feature>
<evidence type="ECO:0000256" key="4">
    <source>
        <dbReference type="ARBA" id="ARBA00023284"/>
    </source>
</evidence>
<dbReference type="InterPro" id="IPR025380">
    <property type="entry name" value="DUF4369"/>
</dbReference>
<protein>
    <submittedName>
        <fullName evidence="6">Redoxin domain-containing protein</fullName>
    </submittedName>
</protein>
<dbReference type="InterPro" id="IPR036249">
    <property type="entry name" value="Thioredoxin-like_sf"/>
</dbReference>
<dbReference type="GO" id="GO:0017004">
    <property type="term" value="P:cytochrome complex assembly"/>
    <property type="evidence" value="ECO:0007669"/>
    <property type="project" value="UniProtKB-KW"/>
</dbReference>
<evidence type="ECO:0000259" key="5">
    <source>
        <dbReference type="PROSITE" id="PS51352"/>
    </source>
</evidence>
<gene>
    <name evidence="6" type="ORF">GWK10_04795</name>
</gene>
<dbReference type="Pfam" id="PF00578">
    <property type="entry name" value="AhpC-TSA"/>
    <property type="match status" value="1"/>
</dbReference>
<sequence length="373" mass="41470">MKKLIILAASVLIVLGCSKTEKDSYFVNVSLKGMVDGKKVFLKKLDTNNRFVNVDTSAVEFESVFFEGKSVTPELHYIVVDGIKGNIPVVLEEGSIAVEAYKDSIALSKVSGSVSNDEFSSYLGETRKLFKELEMLRNSFSAATQRQDMNAISEIRQSFKEVQDKGKQFDLDFVEKNTNSYIALLVLERILDTKSQPTKLLKELYAKVPENLKASQNGKSLGDKLAALGATDVGMIAPNFTGKTPEGTDIALNDVIGEKVTVVDFWASWCKPCRVENPSIVAMYNKYHDQGLNILGVSLDNSQDKWIKAIEEDKLEWSHISNLQSWRDPIAKKYNVSAIPQTFILDENGAIVAKDLRGEALQQKVRELLGVTE</sequence>
<dbReference type="InterPro" id="IPR050553">
    <property type="entry name" value="Thioredoxin_ResA/DsbE_sf"/>
</dbReference>
<keyword evidence="4" id="KW-0676">Redox-active center</keyword>
<dbReference type="PROSITE" id="PS51352">
    <property type="entry name" value="THIOREDOXIN_2"/>
    <property type="match status" value="1"/>
</dbReference>
<comment type="subcellular location">
    <subcellularLocation>
        <location evidence="1">Cell envelope</location>
    </subcellularLocation>
</comment>
<evidence type="ECO:0000256" key="1">
    <source>
        <dbReference type="ARBA" id="ARBA00004196"/>
    </source>
</evidence>
<proteinExistence type="predicted"/>
<dbReference type="AlphaFoldDB" id="A0A6M0CF97"/>
<evidence type="ECO:0000256" key="2">
    <source>
        <dbReference type="ARBA" id="ARBA00022748"/>
    </source>
</evidence>
<dbReference type="PANTHER" id="PTHR42852:SF6">
    <property type="entry name" value="THIOL:DISULFIDE INTERCHANGE PROTEIN DSBE"/>
    <property type="match status" value="1"/>
</dbReference>
<dbReference type="PROSITE" id="PS51257">
    <property type="entry name" value="PROKAR_LIPOPROTEIN"/>
    <property type="match status" value="1"/>
</dbReference>
<dbReference type="PANTHER" id="PTHR42852">
    <property type="entry name" value="THIOL:DISULFIDE INTERCHANGE PROTEIN DSBE"/>
    <property type="match status" value="1"/>
</dbReference>
<dbReference type="SUPFAM" id="SSF52833">
    <property type="entry name" value="Thioredoxin-like"/>
    <property type="match status" value="1"/>
</dbReference>
<reference evidence="6 7" key="1">
    <citation type="submission" date="2020-01" db="EMBL/GenBank/DDBJ databases">
        <title>Spongiivirga citrea KCTC 32990T.</title>
        <authorList>
            <person name="Wang G."/>
        </authorList>
    </citation>
    <scope>NUCLEOTIDE SEQUENCE [LARGE SCALE GENOMIC DNA]</scope>
    <source>
        <strain evidence="6 7">KCTC 32990</strain>
    </source>
</reference>
<dbReference type="Gene3D" id="3.40.30.10">
    <property type="entry name" value="Glutaredoxin"/>
    <property type="match status" value="1"/>
</dbReference>
<name>A0A6M0CF97_9FLAO</name>
<dbReference type="EMBL" id="JAABOQ010000002">
    <property type="protein sequence ID" value="NER16515.1"/>
    <property type="molecule type" value="Genomic_DNA"/>
</dbReference>
<dbReference type="Proteomes" id="UP000474296">
    <property type="component" value="Unassembled WGS sequence"/>
</dbReference>
<keyword evidence="7" id="KW-1185">Reference proteome</keyword>
<evidence type="ECO:0000313" key="7">
    <source>
        <dbReference type="Proteomes" id="UP000474296"/>
    </source>
</evidence>
<dbReference type="GO" id="GO:0016491">
    <property type="term" value="F:oxidoreductase activity"/>
    <property type="evidence" value="ECO:0007669"/>
    <property type="project" value="InterPro"/>
</dbReference>
<accession>A0A6M0CF97</accession>
<dbReference type="GO" id="GO:0016209">
    <property type="term" value="F:antioxidant activity"/>
    <property type="evidence" value="ECO:0007669"/>
    <property type="project" value="InterPro"/>
</dbReference>
<dbReference type="CDD" id="cd02966">
    <property type="entry name" value="TlpA_like_family"/>
    <property type="match status" value="1"/>
</dbReference>
<dbReference type="Pfam" id="PF14289">
    <property type="entry name" value="DUF4369"/>
    <property type="match status" value="1"/>
</dbReference>
<organism evidence="6 7">
    <name type="scientific">Spongiivirga citrea</name>
    <dbReference type="NCBI Taxonomy" id="1481457"/>
    <lineage>
        <taxon>Bacteria</taxon>
        <taxon>Pseudomonadati</taxon>
        <taxon>Bacteroidota</taxon>
        <taxon>Flavobacteriia</taxon>
        <taxon>Flavobacteriales</taxon>
        <taxon>Flavobacteriaceae</taxon>
        <taxon>Spongiivirga</taxon>
    </lineage>
</organism>
<dbReference type="GO" id="GO:0030313">
    <property type="term" value="C:cell envelope"/>
    <property type="evidence" value="ECO:0007669"/>
    <property type="project" value="UniProtKB-SubCell"/>
</dbReference>